<name>A0A9N8ZGQ9_9GLOM</name>
<proteinExistence type="predicted"/>
<evidence type="ECO:0000313" key="2">
    <source>
        <dbReference type="Proteomes" id="UP000789759"/>
    </source>
</evidence>
<dbReference type="AlphaFoldDB" id="A0A9N8ZGQ9"/>
<protein>
    <submittedName>
        <fullName evidence="1">12149_t:CDS:1</fullName>
    </submittedName>
</protein>
<dbReference type="Proteomes" id="UP000789759">
    <property type="component" value="Unassembled WGS sequence"/>
</dbReference>
<gene>
    <name evidence="1" type="ORF">CPELLU_LOCUS2005</name>
</gene>
<organism evidence="1 2">
    <name type="scientific">Cetraspora pellucida</name>
    <dbReference type="NCBI Taxonomy" id="1433469"/>
    <lineage>
        <taxon>Eukaryota</taxon>
        <taxon>Fungi</taxon>
        <taxon>Fungi incertae sedis</taxon>
        <taxon>Mucoromycota</taxon>
        <taxon>Glomeromycotina</taxon>
        <taxon>Glomeromycetes</taxon>
        <taxon>Diversisporales</taxon>
        <taxon>Gigasporaceae</taxon>
        <taxon>Cetraspora</taxon>
    </lineage>
</organism>
<keyword evidence="2" id="KW-1185">Reference proteome</keyword>
<sequence length="186" mass="21644">MLWYQYYLFNILQKHCTNDESELIDGCIEDNYDAQQMHINFILSNVSYYKIQKAWHVVRIVASGSKKLNKKFIQDHIYYSKSYRLLQTVLILVMEAETEEEKLINTIALNLNDTVLNQKQENNICSTPAQEQENSICSMLVKEQENNIQVINSKIISVKGQPSKKQKNVLEQKAKKLLSAINENLN</sequence>
<comment type="caution">
    <text evidence="1">The sequence shown here is derived from an EMBL/GenBank/DDBJ whole genome shotgun (WGS) entry which is preliminary data.</text>
</comment>
<dbReference type="EMBL" id="CAJVQA010000815">
    <property type="protein sequence ID" value="CAG8491573.1"/>
    <property type="molecule type" value="Genomic_DNA"/>
</dbReference>
<reference evidence="1" key="1">
    <citation type="submission" date="2021-06" db="EMBL/GenBank/DDBJ databases">
        <authorList>
            <person name="Kallberg Y."/>
            <person name="Tangrot J."/>
            <person name="Rosling A."/>
        </authorList>
    </citation>
    <scope>NUCLEOTIDE SEQUENCE</scope>
    <source>
        <strain evidence="1">FL966</strain>
    </source>
</reference>
<accession>A0A9N8ZGQ9</accession>
<evidence type="ECO:0000313" key="1">
    <source>
        <dbReference type="EMBL" id="CAG8491573.1"/>
    </source>
</evidence>